<evidence type="ECO:0000313" key="2">
    <source>
        <dbReference type="Proteomes" id="UP001631969"/>
    </source>
</evidence>
<protein>
    <submittedName>
        <fullName evidence="1">Helix-turn-helix domain-containing protein</fullName>
    </submittedName>
</protein>
<sequence>MKQKKWFYRLLLSYFPVFFTLVSVLIVLTFLLISQLSHRETVNANRAYVNHVIQLIDHSMKEIDSMLVQEIESAALLKQFFASTQEEQQPYTIYEVSKKINQLSNYNNYIDSVYLYRTADSTVLSGNMLLPVDSFGDKGFIEQMRQAPDLYQLSKVRRYQELPGQDTGTPEVVSITRKYPLLTGGEGLVVVNISLHNLERSLVELSNSSISYLEVRDKSGSLMLSSNPNGSVPGSVLTEISSPYTGWTYRSGVHDIKIFQFFSVFSYIWAAIGIGVVVAGSAWITFITKRNYRPIESLIHRVEEYAFKKNEASGKKGEDEFRFIERAIDRLIEESDTFRKMHEEDSQFRRRHFFLELLEGYRSIDQEEWEQELQRFGMKAPGGGEAMAIGLYEIDRYAEVTGKYTYRDFSLLKFVLISVIREVAEKEALPMEVWTEWTDQHRVAALYRIEGSPEACELLVAGLAEQVRAWVEHNLEFTVTAGIGTAAGELAELPPSYRTASKALSFKPALGLNRIIRQRDQAPADSGGGLPYDGKELRSFAHAYRAGEPDWRPLFSEIFREQRNKSFTREEHTRLLEAIIGQLRRELSEFPEEVQSDWREDTEPQLLAIKEQFDLAEDTEIRFLGILEAFHQRLETYRESRSHLALMKEVKAYMETEFANPDLSLTHLCDRFGLNGKYLSRLFKEAFGVKLVDFMVHVRIEESKRLLTQTSLSLQQIANAVGYIHDISYIRAFKKIEGVTPGDYRKSHTG</sequence>
<accession>A0ACC7NS49</accession>
<evidence type="ECO:0000313" key="1">
    <source>
        <dbReference type="EMBL" id="MFM9327483.1"/>
    </source>
</evidence>
<comment type="caution">
    <text evidence="1">The sequence shown here is derived from an EMBL/GenBank/DDBJ whole genome shotgun (WGS) entry which is preliminary data.</text>
</comment>
<dbReference type="EMBL" id="JBJURJ010000002">
    <property type="protein sequence ID" value="MFM9327483.1"/>
    <property type="molecule type" value="Genomic_DNA"/>
</dbReference>
<name>A0ACC7NS49_9BACL</name>
<dbReference type="Proteomes" id="UP001631969">
    <property type="component" value="Unassembled WGS sequence"/>
</dbReference>
<proteinExistence type="predicted"/>
<keyword evidence="2" id="KW-1185">Reference proteome</keyword>
<reference evidence="1" key="1">
    <citation type="submission" date="2024-12" db="EMBL/GenBank/DDBJ databases">
        <authorList>
            <person name="Wu N."/>
        </authorList>
    </citation>
    <scope>NUCLEOTIDE SEQUENCE</scope>
    <source>
        <strain evidence="1">P15</strain>
    </source>
</reference>
<organism evidence="1 2">
    <name type="scientific">Paenibacillus mesotrionivorans</name>
    <dbReference type="NCBI Taxonomy" id="3160968"/>
    <lineage>
        <taxon>Bacteria</taxon>
        <taxon>Bacillati</taxon>
        <taxon>Bacillota</taxon>
        <taxon>Bacilli</taxon>
        <taxon>Bacillales</taxon>
        <taxon>Paenibacillaceae</taxon>
        <taxon>Paenibacillus</taxon>
    </lineage>
</organism>
<gene>
    <name evidence="1" type="ORF">ACI1P1_04130</name>
</gene>